<proteinExistence type="predicted"/>
<dbReference type="SUPFAM" id="SSF52047">
    <property type="entry name" value="RNI-like"/>
    <property type="match status" value="1"/>
</dbReference>
<protein>
    <recommendedName>
        <fullName evidence="4">F-box domain-containing protein</fullName>
    </recommendedName>
</protein>
<reference evidence="2 3" key="1">
    <citation type="submission" date="2024-01" db="EMBL/GenBank/DDBJ databases">
        <title>A draft genome for a cacao thread blight-causing isolate of Paramarasmius palmivorus.</title>
        <authorList>
            <person name="Baruah I.K."/>
            <person name="Bukari Y."/>
            <person name="Amoako-Attah I."/>
            <person name="Meinhardt L.W."/>
            <person name="Bailey B.A."/>
            <person name="Cohen S.P."/>
        </authorList>
    </citation>
    <scope>NUCLEOTIDE SEQUENCE [LARGE SCALE GENOMIC DNA]</scope>
    <source>
        <strain evidence="2 3">GH-12</strain>
    </source>
</reference>
<evidence type="ECO:0000256" key="1">
    <source>
        <dbReference type="SAM" id="Coils"/>
    </source>
</evidence>
<accession>A0AAW0E0K8</accession>
<gene>
    <name evidence="2" type="ORF">VNI00_002125</name>
</gene>
<feature type="coiled-coil region" evidence="1">
    <location>
        <begin position="41"/>
        <end position="82"/>
    </location>
</feature>
<sequence length="581" mass="66143">MLLCPKCDTPFLADDTSWQPHHPRVDMQALRSNVLPSPQVISQMNALARAEKSDMEDMEETIQRVQDTLKELRNRRDTLRQEIQRRKSWLAPVRRLPVEVLQEVFANICLGNGRTGFSLDISSEVEEAYCGSCESPECRHCGPPKLWKHTITTPFSLSRVCSRWRGVAIGTPSLWASLSLDVRGMGKKHGYADLVDLYLRRSIQYPLKIALVHGDGYDIGEVGCDVLRSVVQELYRCREFHYQADTYDLLDLVHEAFRPRALPLLTTFDEQVVTDVGADDKWLWELVKVAPKLVDMTVERFIRPDSFHKNLRSLTFRGRRDCIGFLQTIPQLPNLVSLNLDFPFHENVHGTPPSSLPTPYPIHIRNLKITAWEFSKSMLNLLFSSVTFPSLSSLEIYVQREYANSTNDLGPLFTLVRGSGCSLRKLTLHVGSFSSGALISLLELQPSLVGLNINGHILGKWEPLVLVDLFARMADPQLPLIPCIQRLNIHDKATSDEKFTEIAASVLDMVALREFVPDISLTFNKGYDGKYKGHGLPVDLEKRAKELNERGVECRIVFPWEVRIRRWHKGDTERNSRHIGL</sequence>
<comment type="caution">
    <text evidence="2">The sequence shown here is derived from an EMBL/GenBank/DDBJ whole genome shotgun (WGS) entry which is preliminary data.</text>
</comment>
<name>A0AAW0E0K8_9AGAR</name>
<evidence type="ECO:0008006" key="4">
    <source>
        <dbReference type="Google" id="ProtNLM"/>
    </source>
</evidence>
<dbReference type="Gene3D" id="3.80.10.10">
    <property type="entry name" value="Ribonuclease Inhibitor"/>
    <property type="match status" value="1"/>
</dbReference>
<organism evidence="2 3">
    <name type="scientific">Paramarasmius palmivorus</name>
    <dbReference type="NCBI Taxonomy" id="297713"/>
    <lineage>
        <taxon>Eukaryota</taxon>
        <taxon>Fungi</taxon>
        <taxon>Dikarya</taxon>
        <taxon>Basidiomycota</taxon>
        <taxon>Agaricomycotina</taxon>
        <taxon>Agaricomycetes</taxon>
        <taxon>Agaricomycetidae</taxon>
        <taxon>Agaricales</taxon>
        <taxon>Marasmiineae</taxon>
        <taxon>Marasmiaceae</taxon>
        <taxon>Paramarasmius</taxon>
    </lineage>
</organism>
<dbReference type="InterPro" id="IPR032675">
    <property type="entry name" value="LRR_dom_sf"/>
</dbReference>
<evidence type="ECO:0000313" key="3">
    <source>
        <dbReference type="Proteomes" id="UP001383192"/>
    </source>
</evidence>
<keyword evidence="3" id="KW-1185">Reference proteome</keyword>
<dbReference type="Proteomes" id="UP001383192">
    <property type="component" value="Unassembled WGS sequence"/>
</dbReference>
<dbReference type="EMBL" id="JAYKXP010000005">
    <property type="protein sequence ID" value="KAK7058491.1"/>
    <property type="molecule type" value="Genomic_DNA"/>
</dbReference>
<dbReference type="AlphaFoldDB" id="A0AAW0E0K8"/>
<keyword evidence="1" id="KW-0175">Coiled coil</keyword>
<evidence type="ECO:0000313" key="2">
    <source>
        <dbReference type="EMBL" id="KAK7058491.1"/>
    </source>
</evidence>